<protein>
    <recommendedName>
        <fullName evidence="13">Aquaporin-like protein</fullName>
    </recommendedName>
</protein>
<keyword evidence="12" id="KW-1185">Reference proteome</keyword>
<comment type="subcellular location">
    <subcellularLocation>
        <location evidence="1">Membrane</location>
        <topology evidence="1">Multi-pass membrane protein</topology>
    </subcellularLocation>
</comment>
<dbReference type="InterPro" id="IPR000425">
    <property type="entry name" value="MIP"/>
</dbReference>
<dbReference type="EMBL" id="JBANRG010000110">
    <property type="protein sequence ID" value="KAK7435199.1"/>
    <property type="molecule type" value="Genomic_DNA"/>
</dbReference>
<keyword evidence="4 8" id="KW-0812">Transmembrane</keyword>
<evidence type="ECO:0000256" key="6">
    <source>
        <dbReference type="ARBA" id="ARBA00022989"/>
    </source>
</evidence>
<feature type="region of interest" description="Disordered" evidence="9">
    <location>
        <begin position="307"/>
        <end position="329"/>
    </location>
</feature>
<keyword evidence="7 10" id="KW-0472">Membrane</keyword>
<feature type="transmembrane region" description="Helical" evidence="10">
    <location>
        <begin position="75"/>
        <end position="96"/>
    </location>
</feature>
<keyword evidence="6 10" id="KW-1133">Transmembrane helix</keyword>
<sequence>MSTPEIVHLNDLQSRNRVLERWEKHRHTNVHWFAECFAEFIGVFLYVYAGVGSQLLFILGNILKEQGLSSIFQTGAAYAAGIIFAVTLAAPVSGGHLNPGITIAFCLTKGFSPVKAIRQILGGYIACLLIYVQYHDLIKSAEGALELAGPGTLDSVLFTPQGPAGAFGLYAPPGSNLGRIFLNEFVCDVMIALVIWCCLDPTNLLVPPFAGPCVIGLVYAVAVWGFSVPGLATNTARDVGGRLAVLTIWGTKAGGGKYAALAALTNIPATLTAVTLYELFLGDSARVISSAHLEVIRAHQLHARTPNRVHNESDNILTEKEQTDEVERV</sequence>
<evidence type="ECO:0000256" key="8">
    <source>
        <dbReference type="RuleBase" id="RU000477"/>
    </source>
</evidence>
<dbReference type="InterPro" id="IPR050363">
    <property type="entry name" value="MIP/Aquaporin"/>
</dbReference>
<organism evidence="11 12">
    <name type="scientific">Marasmiellus scandens</name>
    <dbReference type="NCBI Taxonomy" id="2682957"/>
    <lineage>
        <taxon>Eukaryota</taxon>
        <taxon>Fungi</taxon>
        <taxon>Dikarya</taxon>
        <taxon>Basidiomycota</taxon>
        <taxon>Agaricomycotina</taxon>
        <taxon>Agaricomycetes</taxon>
        <taxon>Agaricomycetidae</taxon>
        <taxon>Agaricales</taxon>
        <taxon>Marasmiineae</taxon>
        <taxon>Omphalotaceae</taxon>
        <taxon>Marasmiellus</taxon>
    </lineage>
</organism>
<dbReference type="Gene3D" id="1.20.1080.10">
    <property type="entry name" value="Glycerol uptake facilitator protein"/>
    <property type="match status" value="1"/>
</dbReference>
<dbReference type="Proteomes" id="UP001498398">
    <property type="component" value="Unassembled WGS sequence"/>
</dbReference>
<keyword evidence="5" id="KW-0677">Repeat</keyword>
<evidence type="ECO:0000256" key="7">
    <source>
        <dbReference type="ARBA" id="ARBA00023136"/>
    </source>
</evidence>
<feature type="transmembrane region" description="Helical" evidence="10">
    <location>
        <begin position="40"/>
        <end position="63"/>
    </location>
</feature>
<evidence type="ECO:0000256" key="2">
    <source>
        <dbReference type="ARBA" id="ARBA00006175"/>
    </source>
</evidence>
<accession>A0ABR1IND2</accession>
<evidence type="ECO:0000256" key="9">
    <source>
        <dbReference type="SAM" id="MobiDB-lite"/>
    </source>
</evidence>
<comment type="caution">
    <text evidence="11">The sequence shown here is derived from an EMBL/GenBank/DDBJ whole genome shotgun (WGS) entry which is preliminary data.</text>
</comment>
<keyword evidence="3 8" id="KW-0813">Transport</keyword>
<evidence type="ECO:0000256" key="1">
    <source>
        <dbReference type="ARBA" id="ARBA00004141"/>
    </source>
</evidence>
<gene>
    <name evidence="11" type="ORF">VKT23_019769</name>
</gene>
<evidence type="ECO:0000313" key="12">
    <source>
        <dbReference type="Proteomes" id="UP001498398"/>
    </source>
</evidence>
<dbReference type="SUPFAM" id="SSF81338">
    <property type="entry name" value="Aquaporin-like"/>
    <property type="match status" value="1"/>
</dbReference>
<name>A0ABR1IND2_9AGAR</name>
<feature type="transmembrane region" description="Helical" evidence="10">
    <location>
        <begin position="209"/>
        <end position="232"/>
    </location>
</feature>
<evidence type="ECO:0000256" key="3">
    <source>
        <dbReference type="ARBA" id="ARBA00022448"/>
    </source>
</evidence>
<evidence type="ECO:0000256" key="5">
    <source>
        <dbReference type="ARBA" id="ARBA00022737"/>
    </source>
</evidence>
<feature type="transmembrane region" description="Helical" evidence="10">
    <location>
        <begin position="185"/>
        <end position="203"/>
    </location>
</feature>
<reference evidence="11 12" key="1">
    <citation type="submission" date="2024-01" db="EMBL/GenBank/DDBJ databases">
        <title>A draft genome for the cacao thread blight pathogen Marasmiellus scandens.</title>
        <authorList>
            <person name="Baruah I.K."/>
            <person name="Leung J."/>
            <person name="Bukari Y."/>
            <person name="Amoako-Attah I."/>
            <person name="Meinhardt L.W."/>
            <person name="Bailey B.A."/>
            <person name="Cohen S.P."/>
        </authorList>
    </citation>
    <scope>NUCLEOTIDE SEQUENCE [LARGE SCALE GENOMIC DNA]</scope>
    <source>
        <strain evidence="11 12">GH-19</strain>
    </source>
</reference>
<dbReference type="PANTHER" id="PTHR43829:SF14">
    <property type="entry name" value="AQUAPORIN 3"/>
    <property type="match status" value="1"/>
</dbReference>
<proteinExistence type="inferred from homology"/>
<evidence type="ECO:0000313" key="11">
    <source>
        <dbReference type="EMBL" id="KAK7435199.1"/>
    </source>
</evidence>
<dbReference type="PANTHER" id="PTHR43829">
    <property type="entry name" value="AQUAPORIN OR AQUAGLYCEROPORIN RELATED"/>
    <property type="match status" value="1"/>
</dbReference>
<dbReference type="PRINTS" id="PR00783">
    <property type="entry name" value="MINTRINSICP"/>
</dbReference>
<evidence type="ECO:0000256" key="10">
    <source>
        <dbReference type="SAM" id="Phobius"/>
    </source>
</evidence>
<dbReference type="Pfam" id="PF00230">
    <property type="entry name" value="MIP"/>
    <property type="match status" value="1"/>
</dbReference>
<evidence type="ECO:0000256" key="4">
    <source>
        <dbReference type="ARBA" id="ARBA00022692"/>
    </source>
</evidence>
<dbReference type="InterPro" id="IPR023271">
    <property type="entry name" value="Aquaporin-like"/>
</dbReference>
<evidence type="ECO:0008006" key="13">
    <source>
        <dbReference type="Google" id="ProtNLM"/>
    </source>
</evidence>
<comment type="similarity">
    <text evidence="2 8">Belongs to the MIP/aquaporin (TC 1.A.8) family.</text>
</comment>
<feature type="compositionally biased region" description="Basic and acidic residues" evidence="9">
    <location>
        <begin position="309"/>
        <end position="329"/>
    </location>
</feature>